<dbReference type="InterPro" id="IPR003383">
    <property type="entry name" value="Circovirus_capsid"/>
</dbReference>
<evidence type="ECO:0000256" key="8">
    <source>
        <dbReference type="ARBA" id="ARBA00022581"/>
    </source>
</evidence>
<feature type="region of interest" description="Disordered" evidence="16">
    <location>
        <begin position="1"/>
        <end position="20"/>
    </location>
</feature>
<evidence type="ECO:0000256" key="12">
    <source>
        <dbReference type="ARBA" id="ARBA00022890"/>
    </source>
</evidence>
<dbReference type="InterPro" id="IPR038652">
    <property type="entry name" value="Circovirus_capsid_sf"/>
</dbReference>
<evidence type="ECO:0000256" key="9">
    <source>
        <dbReference type="ARBA" id="ARBA00022595"/>
    </source>
</evidence>
<protein>
    <submittedName>
        <fullName evidence="17">Capsid protein</fullName>
    </submittedName>
</protein>
<evidence type="ECO:0000256" key="1">
    <source>
        <dbReference type="ARBA" id="ARBA00004147"/>
    </source>
</evidence>
<dbReference type="EMBL" id="MT610106">
    <property type="protein sequence ID" value="QNS17421.1"/>
    <property type="molecule type" value="Genomic_DNA"/>
</dbReference>
<dbReference type="RefSeq" id="YP_010804341.1">
    <property type="nucleotide sequence ID" value="NC_077076.1"/>
</dbReference>
<reference evidence="17" key="1">
    <citation type="submission" date="2020-06" db="EMBL/GenBank/DDBJ databases">
        <title>Novel circoviruses detected in feces of Sonoran felids.</title>
        <authorList>
            <person name="Payne N."/>
            <person name="Kraberger S."/>
            <person name="Schmidlin K."/>
            <person name="Cassaigne I."/>
            <person name="Cassaigne R."/>
            <person name="Van Doorslaer K."/>
            <person name="Culver M."/>
            <person name="Varsani A."/>
        </authorList>
    </citation>
    <scope>NUCLEOTIDE SEQUENCE</scope>
    <source>
        <strain evidence="17">ICG_37-S_UoA15</strain>
    </source>
</reference>
<keyword evidence="13" id="KW-0238">DNA-binding</keyword>
<keyword evidence="4" id="KW-1140">T=1 icosahedral capsid protein</keyword>
<evidence type="ECO:0000256" key="5">
    <source>
        <dbReference type="ARBA" id="ARBA00022524"/>
    </source>
</evidence>
<keyword evidence="10" id="KW-1161">Viral attachment to host cell</keyword>
<organism evidence="17 18">
    <name type="scientific">Sonfela circovirus 2</name>
    <dbReference type="NCBI Taxonomy" id="2771381"/>
    <lineage>
        <taxon>Viruses</taxon>
        <taxon>Monodnaviria</taxon>
        <taxon>Shotokuvirae</taxon>
        <taxon>Cressdnaviricota</taxon>
        <taxon>Arfiviricetes</taxon>
        <taxon>Cirlivirales</taxon>
        <taxon>Circoviridae</taxon>
        <taxon>Circovirus</taxon>
        <taxon>Circovirus miztontli</taxon>
    </lineage>
</organism>
<evidence type="ECO:0000256" key="3">
    <source>
        <dbReference type="ARBA" id="ARBA00010301"/>
    </source>
</evidence>
<evidence type="ECO:0000256" key="11">
    <source>
        <dbReference type="ARBA" id="ARBA00022844"/>
    </source>
</evidence>
<dbReference type="GO" id="GO:0075509">
    <property type="term" value="P:endocytosis involved in viral entry into host cell"/>
    <property type="evidence" value="ECO:0007669"/>
    <property type="project" value="UniProtKB-KW"/>
</dbReference>
<name>A0A7H1C8W6_9CIRC</name>
<keyword evidence="18" id="KW-1185">Reference proteome</keyword>
<accession>A0A7H1C8W6</accession>
<comment type="subunit">
    <text evidence="15">Homomultimer. Assembles in the nucleus, presumably in an immature form, then migrates to the cytoplasm once assembled as mature virion. Interacts with Rep; this interaction relocates Rep into the nucleus.</text>
</comment>
<keyword evidence="7" id="KW-1048">Host nucleus</keyword>
<evidence type="ECO:0000256" key="2">
    <source>
        <dbReference type="ARBA" id="ARBA00004328"/>
    </source>
</evidence>
<dbReference type="GO" id="GO:0042025">
    <property type="term" value="C:host cell nucleus"/>
    <property type="evidence" value="ECO:0007669"/>
    <property type="project" value="UniProtKB-SubCell"/>
</dbReference>
<evidence type="ECO:0000256" key="10">
    <source>
        <dbReference type="ARBA" id="ARBA00022804"/>
    </source>
</evidence>
<dbReference type="GO" id="GO:0019062">
    <property type="term" value="P:virion attachment to host cell"/>
    <property type="evidence" value="ECO:0007669"/>
    <property type="project" value="UniProtKB-KW"/>
</dbReference>
<evidence type="ECO:0000256" key="13">
    <source>
        <dbReference type="ARBA" id="ARBA00023125"/>
    </source>
</evidence>
<dbReference type="KEGG" id="vg:80543162"/>
<keyword evidence="11" id="KW-0946">Virion</keyword>
<dbReference type="Gene3D" id="2.60.120.950">
    <property type="entry name" value="Circovirus capsid protein"/>
    <property type="match status" value="1"/>
</dbReference>
<dbReference type="Proteomes" id="UP001162121">
    <property type="component" value="Segment"/>
</dbReference>
<keyword evidence="14" id="KW-1160">Virus entry into host cell</keyword>
<keyword evidence="6" id="KW-0167">Capsid protein</keyword>
<evidence type="ECO:0000313" key="17">
    <source>
        <dbReference type="EMBL" id="QNS17421.1"/>
    </source>
</evidence>
<evidence type="ECO:0000256" key="15">
    <source>
        <dbReference type="ARBA" id="ARBA00046863"/>
    </source>
</evidence>
<evidence type="ECO:0000256" key="6">
    <source>
        <dbReference type="ARBA" id="ARBA00022561"/>
    </source>
</evidence>
<evidence type="ECO:0000256" key="14">
    <source>
        <dbReference type="ARBA" id="ARBA00023296"/>
    </source>
</evidence>
<comment type="subcellular location">
    <subcellularLocation>
        <location evidence="1">Host nucleus</location>
    </subcellularLocation>
    <subcellularLocation>
        <location evidence="2">Virion</location>
    </subcellularLocation>
</comment>
<keyword evidence="5" id="KW-1163">Viral penetration into host nucleus</keyword>
<evidence type="ECO:0000256" key="7">
    <source>
        <dbReference type="ARBA" id="ARBA00022562"/>
    </source>
</evidence>
<evidence type="ECO:0000313" key="18">
    <source>
        <dbReference type="Proteomes" id="UP001162121"/>
    </source>
</evidence>
<evidence type="ECO:0000256" key="4">
    <source>
        <dbReference type="ARBA" id="ARBA00022431"/>
    </source>
</evidence>
<dbReference type="GO" id="GO:0003677">
    <property type="term" value="F:DNA binding"/>
    <property type="evidence" value="ECO:0007669"/>
    <property type="project" value="UniProtKB-KW"/>
</dbReference>
<keyword evidence="8" id="KW-0945">Host-virus interaction</keyword>
<comment type="similarity">
    <text evidence="3">Belongs to the circoviridae capsid protein family.</text>
</comment>
<dbReference type="GO" id="GO:0039615">
    <property type="term" value="C:T=1 icosahedral viral capsid"/>
    <property type="evidence" value="ECO:0007669"/>
    <property type="project" value="UniProtKB-KW"/>
</dbReference>
<dbReference type="GO" id="GO:0043657">
    <property type="term" value="C:host cell"/>
    <property type="evidence" value="ECO:0007669"/>
    <property type="project" value="GOC"/>
</dbReference>
<dbReference type="GeneID" id="80543162"/>
<proteinExistence type="inferred from homology"/>
<keyword evidence="9" id="KW-1162">Viral penetration into host cytoplasm</keyword>
<keyword evidence="12" id="KW-1164">Virus endocytosis by host</keyword>
<dbReference type="Pfam" id="PF02443">
    <property type="entry name" value="Circo_capsid"/>
    <property type="match status" value="1"/>
</dbReference>
<sequence length="324" mass="37654">MTRAARRRRRHAHKRRFAHRRRRRTFRRRYRSFHRFRYGHFHVRLQKTLTTLWPKVTTPTNKDDPALGWNTDHLQFSLFDFLPTKWATAVPFKYYRIRKIVVRGRPINVETGTRVITYGNTALDLDGLDVPNGKIMQARDPKKLFSGPMGIHENDAPSALTYDPLKNRTSARPYSAARGFKRIWKPIPETQVQLVKLQGQAVTWQYSSPVASRPLANSWWDTVQSGKLPWEGLFISMRESDTDILFEYDIHLYVEFKEFNLLVNPVEKGTLQMEYLPPGPNPFLAKPTATVAPFDPAWDRPLQLSQEDLEQLNALEISSASAPL</sequence>
<evidence type="ECO:0000256" key="16">
    <source>
        <dbReference type="SAM" id="MobiDB-lite"/>
    </source>
</evidence>
<dbReference type="GO" id="GO:0019069">
    <property type="term" value="P:viral capsid assembly"/>
    <property type="evidence" value="ECO:0007669"/>
    <property type="project" value="InterPro"/>
</dbReference>
<dbReference type="GO" id="GO:0075732">
    <property type="term" value="P:viral penetration into host nucleus"/>
    <property type="evidence" value="ECO:0007669"/>
    <property type="project" value="UniProtKB-KW"/>
</dbReference>